<keyword evidence="1" id="KW-0472">Membrane</keyword>
<feature type="transmembrane region" description="Helical" evidence="1">
    <location>
        <begin position="80"/>
        <end position="102"/>
    </location>
</feature>
<keyword evidence="3" id="KW-1185">Reference proteome</keyword>
<reference evidence="2 3" key="1">
    <citation type="submission" date="2020-08" db="EMBL/GenBank/DDBJ databases">
        <title>Genome public.</title>
        <authorList>
            <person name="Liu C."/>
            <person name="Sun Q."/>
        </authorList>
    </citation>
    <scope>NUCLEOTIDE SEQUENCE [LARGE SCALE GENOMIC DNA]</scope>
    <source>
        <strain evidence="2 3">NSJ-10</strain>
    </source>
</reference>
<protein>
    <submittedName>
        <fullName evidence="2">Uncharacterized protein</fullName>
    </submittedName>
</protein>
<dbReference type="RefSeq" id="WP_117808056.1">
    <property type="nucleotide sequence ID" value="NZ_JACOOX010000001.1"/>
</dbReference>
<organism evidence="2 3">
    <name type="scientific">Coprococcus hominis</name>
    <name type="common">ex Liu et al. 2022</name>
    <dbReference type="NCBI Taxonomy" id="2763039"/>
    <lineage>
        <taxon>Bacteria</taxon>
        <taxon>Bacillati</taxon>
        <taxon>Bacillota</taxon>
        <taxon>Clostridia</taxon>
        <taxon>Lachnospirales</taxon>
        <taxon>Lachnospiraceae</taxon>
        <taxon>Coprococcus</taxon>
    </lineage>
</organism>
<name>A0A8I0AI37_9FIRM</name>
<feature type="transmembrane region" description="Helical" evidence="1">
    <location>
        <begin position="39"/>
        <end position="60"/>
    </location>
</feature>
<feature type="transmembrane region" description="Helical" evidence="1">
    <location>
        <begin position="12"/>
        <end position="33"/>
    </location>
</feature>
<keyword evidence="1" id="KW-1133">Transmembrane helix</keyword>
<evidence type="ECO:0000313" key="3">
    <source>
        <dbReference type="Proteomes" id="UP000615234"/>
    </source>
</evidence>
<sequence length="117" mass="12918">MKKMKRIEIAQYIALGATCLTVLGFVLSGIFGGRIPMSMMGYGVMAGIVSYFFGGFGTAVRMAGKIAKWGWLIVPFPYDIVTGMVSFFISIMVFIGLPIIPIRKAYKEQMMDVEVVE</sequence>
<proteinExistence type="predicted"/>
<dbReference type="AlphaFoldDB" id="A0A8I0AI37"/>
<accession>A0A8I0AI37</accession>
<dbReference type="EMBL" id="JACOOX010000001">
    <property type="protein sequence ID" value="MBC5661351.1"/>
    <property type="molecule type" value="Genomic_DNA"/>
</dbReference>
<keyword evidence="1" id="KW-0812">Transmembrane</keyword>
<evidence type="ECO:0000256" key="1">
    <source>
        <dbReference type="SAM" id="Phobius"/>
    </source>
</evidence>
<gene>
    <name evidence="2" type="ORF">H8S09_00330</name>
</gene>
<dbReference type="Proteomes" id="UP000615234">
    <property type="component" value="Unassembled WGS sequence"/>
</dbReference>
<evidence type="ECO:0000313" key="2">
    <source>
        <dbReference type="EMBL" id="MBC5661351.1"/>
    </source>
</evidence>
<comment type="caution">
    <text evidence="2">The sequence shown here is derived from an EMBL/GenBank/DDBJ whole genome shotgun (WGS) entry which is preliminary data.</text>
</comment>